<gene>
    <name evidence="1" type="ORF">BAOM_2422</name>
</gene>
<evidence type="ECO:0000313" key="2">
    <source>
        <dbReference type="Proteomes" id="UP000283095"/>
    </source>
</evidence>
<protein>
    <submittedName>
        <fullName evidence="1">Uncharacterized protein</fullName>
    </submittedName>
</protein>
<name>A0A3Q9RN56_9BACI</name>
<organism evidence="1 2">
    <name type="scientific">Peribacillus asahii</name>
    <dbReference type="NCBI Taxonomy" id="228899"/>
    <lineage>
        <taxon>Bacteria</taxon>
        <taxon>Bacillati</taxon>
        <taxon>Bacillota</taxon>
        <taxon>Bacilli</taxon>
        <taxon>Bacillales</taxon>
        <taxon>Bacillaceae</taxon>
        <taxon>Peribacillus</taxon>
    </lineage>
</organism>
<proteinExistence type="predicted"/>
<evidence type="ECO:0000313" key="1">
    <source>
        <dbReference type="EMBL" id="AZV43031.1"/>
    </source>
</evidence>
<dbReference type="AlphaFoldDB" id="A0A3Q9RN56"/>
<accession>A0A3Q9RN56</accession>
<dbReference type="Proteomes" id="UP000283095">
    <property type="component" value="Chromosome"/>
</dbReference>
<sequence length="38" mass="4257">MNHLEDLKKMMTGERPAAPIAQLLGFTKILSTCSLQIR</sequence>
<dbReference type="EMBL" id="CP026095">
    <property type="protein sequence ID" value="AZV43031.1"/>
    <property type="molecule type" value="Genomic_DNA"/>
</dbReference>
<dbReference type="KEGG" id="pasa:BAOM_2422"/>
<reference evidence="1 2" key="1">
    <citation type="submission" date="2018-01" db="EMBL/GenBank/DDBJ databases">
        <title>Bacillus asahii Genome sequencing and assembly.</title>
        <authorList>
            <person name="Jiang H."/>
            <person name="Feng Y."/>
            <person name="Zhao F."/>
            <person name="Lin X."/>
        </authorList>
    </citation>
    <scope>NUCLEOTIDE SEQUENCE [LARGE SCALE GENOMIC DNA]</scope>
    <source>
        <strain evidence="1 2">OM18</strain>
    </source>
</reference>